<keyword evidence="1" id="KW-0805">Transcription regulation</keyword>
<dbReference type="GO" id="GO:0043565">
    <property type="term" value="F:sequence-specific DNA binding"/>
    <property type="evidence" value="ECO:0007669"/>
    <property type="project" value="InterPro"/>
</dbReference>
<dbReference type="SUPFAM" id="SSF51215">
    <property type="entry name" value="Regulatory protein AraC"/>
    <property type="match status" value="1"/>
</dbReference>
<dbReference type="Gene3D" id="2.60.120.10">
    <property type="entry name" value="Jelly Rolls"/>
    <property type="match status" value="1"/>
</dbReference>
<keyword evidence="2 5" id="KW-0238">DNA-binding</keyword>
<dbReference type="InterPro" id="IPR009057">
    <property type="entry name" value="Homeodomain-like_sf"/>
</dbReference>
<dbReference type="InterPro" id="IPR003313">
    <property type="entry name" value="AraC-bd"/>
</dbReference>
<evidence type="ECO:0000256" key="2">
    <source>
        <dbReference type="ARBA" id="ARBA00023125"/>
    </source>
</evidence>
<evidence type="ECO:0000256" key="3">
    <source>
        <dbReference type="ARBA" id="ARBA00023163"/>
    </source>
</evidence>
<dbReference type="PRINTS" id="PR00032">
    <property type="entry name" value="HTHARAC"/>
</dbReference>
<evidence type="ECO:0000313" key="5">
    <source>
        <dbReference type="EMBL" id="SET55690.1"/>
    </source>
</evidence>
<dbReference type="Gene3D" id="1.10.10.60">
    <property type="entry name" value="Homeodomain-like"/>
    <property type="match status" value="2"/>
</dbReference>
<dbReference type="Pfam" id="PF12833">
    <property type="entry name" value="HTH_18"/>
    <property type="match status" value="1"/>
</dbReference>
<dbReference type="GO" id="GO:0003700">
    <property type="term" value="F:DNA-binding transcription factor activity"/>
    <property type="evidence" value="ECO:0007669"/>
    <property type="project" value="InterPro"/>
</dbReference>
<dbReference type="PANTHER" id="PTHR43280">
    <property type="entry name" value="ARAC-FAMILY TRANSCRIPTIONAL REGULATOR"/>
    <property type="match status" value="1"/>
</dbReference>
<sequence>MLCKTTNIQFQKYGFVYNEAFNKKNKYIYKEIAISSHLLTTMFYCDKEIRVESANFANIVVSKDLHQFDLFSIRLNLIIKPFQYFNIIPQNKKQTVKLIIPHDAKFIALNLMKPYIYRPIVPVLSIPQIVGCYYNIKKPDYYFRGEQHNFYELTYIDHGSLDCFVEDTWYTLHADDLMIYGPNQFHQQKVGDNQTCSYLTILFEMDINDDSKLLNTVFHLNDNLHNLLNKLSLTSDKQNIYSQTLMLCYLQETIIHLLQDNQLQKGAPKTPNIQEYRYDLFKQIAKYIDENINMPLSIEDITHNFSISRSSLQTLFKTNVNKTPKYYITDLKLNRSKKLLLENKYTVTEIAYMLGFSSIHYFSRAFKQRFNLTPSEYSKLVYHQQESLSQQNGEK</sequence>
<dbReference type="PANTHER" id="PTHR43280:SF2">
    <property type="entry name" value="HTH-TYPE TRANSCRIPTIONAL REGULATOR EXSA"/>
    <property type="match status" value="1"/>
</dbReference>
<dbReference type="InterPro" id="IPR037923">
    <property type="entry name" value="HTH-like"/>
</dbReference>
<keyword evidence="3" id="KW-0804">Transcription</keyword>
<gene>
    <name evidence="5" type="ORF">SAMN04489758_11822</name>
</gene>
<dbReference type="EMBL" id="FOIN01000018">
    <property type="protein sequence ID" value="SET55690.1"/>
    <property type="molecule type" value="Genomic_DNA"/>
</dbReference>
<dbReference type="InterPro" id="IPR014710">
    <property type="entry name" value="RmlC-like_jellyroll"/>
</dbReference>
<dbReference type="OrthoDB" id="249627at2"/>
<dbReference type="PROSITE" id="PS00041">
    <property type="entry name" value="HTH_ARAC_FAMILY_1"/>
    <property type="match status" value="1"/>
</dbReference>
<accession>A0A1I0FDT7</accession>
<dbReference type="GeneID" id="78288569"/>
<dbReference type="Proteomes" id="UP000198558">
    <property type="component" value="Unassembled WGS sequence"/>
</dbReference>
<organism evidence="5 6">
    <name type="scientific">Thomasclavelia cocleata</name>
    <dbReference type="NCBI Taxonomy" id="69824"/>
    <lineage>
        <taxon>Bacteria</taxon>
        <taxon>Bacillati</taxon>
        <taxon>Bacillota</taxon>
        <taxon>Erysipelotrichia</taxon>
        <taxon>Erysipelotrichales</taxon>
        <taxon>Coprobacillaceae</taxon>
        <taxon>Thomasclavelia</taxon>
    </lineage>
</organism>
<evidence type="ECO:0000313" key="6">
    <source>
        <dbReference type="Proteomes" id="UP000198558"/>
    </source>
</evidence>
<name>A0A1I0FDT7_9FIRM</name>
<dbReference type="RefSeq" id="WP_092354194.1">
    <property type="nucleotide sequence ID" value="NZ_FOIN01000018.1"/>
</dbReference>
<dbReference type="InterPro" id="IPR018062">
    <property type="entry name" value="HTH_AraC-typ_CS"/>
</dbReference>
<dbReference type="AlphaFoldDB" id="A0A1I0FDT7"/>
<dbReference type="PROSITE" id="PS01124">
    <property type="entry name" value="HTH_ARAC_FAMILY_2"/>
    <property type="match status" value="1"/>
</dbReference>
<keyword evidence="6" id="KW-1185">Reference proteome</keyword>
<dbReference type="Pfam" id="PF02311">
    <property type="entry name" value="AraC_binding"/>
    <property type="match status" value="1"/>
</dbReference>
<protein>
    <submittedName>
        <fullName evidence="5">AraC-type DNA-binding protein</fullName>
    </submittedName>
</protein>
<evidence type="ECO:0000256" key="1">
    <source>
        <dbReference type="ARBA" id="ARBA00023015"/>
    </source>
</evidence>
<dbReference type="InterPro" id="IPR020449">
    <property type="entry name" value="Tscrpt_reg_AraC-type_HTH"/>
</dbReference>
<reference evidence="6" key="1">
    <citation type="submission" date="2016-10" db="EMBL/GenBank/DDBJ databases">
        <authorList>
            <person name="Varghese N."/>
            <person name="Submissions S."/>
        </authorList>
    </citation>
    <scope>NUCLEOTIDE SEQUENCE [LARGE SCALE GENOMIC DNA]</scope>
    <source>
        <strain evidence="6">DSM 1551</strain>
    </source>
</reference>
<evidence type="ECO:0000259" key="4">
    <source>
        <dbReference type="PROSITE" id="PS01124"/>
    </source>
</evidence>
<proteinExistence type="predicted"/>
<dbReference type="SMART" id="SM00342">
    <property type="entry name" value="HTH_ARAC"/>
    <property type="match status" value="1"/>
</dbReference>
<dbReference type="InterPro" id="IPR018060">
    <property type="entry name" value="HTH_AraC"/>
</dbReference>
<feature type="domain" description="HTH araC/xylS-type" evidence="4">
    <location>
        <begin position="282"/>
        <end position="380"/>
    </location>
</feature>
<dbReference type="SUPFAM" id="SSF46689">
    <property type="entry name" value="Homeodomain-like"/>
    <property type="match status" value="1"/>
</dbReference>